<evidence type="ECO:0000313" key="3">
    <source>
        <dbReference type="Proteomes" id="UP000236630"/>
    </source>
</evidence>
<evidence type="ECO:0000313" key="2">
    <source>
        <dbReference type="EMBL" id="GAY41808.1"/>
    </source>
</evidence>
<proteinExistence type="predicted"/>
<dbReference type="Proteomes" id="UP000236630">
    <property type="component" value="Unassembled WGS sequence"/>
</dbReference>
<feature type="region of interest" description="Disordered" evidence="1">
    <location>
        <begin position="40"/>
        <end position="66"/>
    </location>
</feature>
<reference evidence="2 3" key="1">
    <citation type="journal article" date="2017" name="Front. Genet.">
        <title>Draft sequencing of the heterozygous diploid genome of Satsuma (Citrus unshiu Marc.) using a hybrid assembly approach.</title>
        <authorList>
            <person name="Shimizu T."/>
            <person name="Tanizawa Y."/>
            <person name="Mochizuki T."/>
            <person name="Nagasaki H."/>
            <person name="Yoshioka T."/>
            <person name="Toyoda A."/>
            <person name="Fujiyama A."/>
            <person name="Kaminuma E."/>
            <person name="Nakamura Y."/>
        </authorList>
    </citation>
    <scope>NUCLEOTIDE SEQUENCE [LARGE SCALE GENOMIC DNA]</scope>
    <source>
        <strain evidence="3">cv. Miyagawa wase</strain>
    </source>
</reference>
<comment type="caution">
    <text evidence="2">The sequence shown here is derived from an EMBL/GenBank/DDBJ whole genome shotgun (WGS) entry which is preliminary data.</text>
</comment>
<organism evidence="2 3">
    <name type="scientific">Citrus unshiu</name>
    <name type="common">Satsuma mandarin</name>
    <name type="synonym">Citrus nobilis var. unshiu</name>
    <dbReference type="NCBI Taxonomy" id="55188"/>
    <lineage>
        <taxon>Eukaryota</taxon>
        <taxon>Viridiplantae</taxon>
        <taxon>Streptophyta</taxon>
        <taxon>Embryophyta</taxon>
        <taxon>Tracheophyta</taxon>
        <taxon>Spermatophyta</taxon>
        <taxon>Magnoliopsida</taxon>
        <taxon>eudicotyledons</taxon>
        <taxon>Gunneridae</taxon>
        <taxon>Pentapetalae</taxon>
        <taxon>rosids</taxon>
        <taxon>malvids</taxon>
        <taxon>Sapindales</taxon>
        <taxon>Rutaceae</taxon>
        <taxon>Aurantioideae</taxon>
        <taxon>Citrus</taxon>
    </lineage>
</organism>
<sequence>RLSLPSTFLVSPTTQSFPVPIKLESQFCRLKFFPATAKSKTHINDNHHRHTEKHTQSLHHHHSNPTSKERVVFYVLERVLRRKRARKV</sequence>
<feature type="compositionally biased region" description="Basic residues" evidence="1">
    <location>
        <begin position="47"/>
        <end position="63"/>
    </location>
</feature>
<accession>A0A2H5NNR5</accession>
<name>A0A2H5NNR5_CITUN</name>
<feature type="non-terminal residue" evidence="2">
    <location>
        <position position="1"/>
    </location>
</feature>
<dbReference type="AlphaFoldDB" id="A0A2H5NNR5"/>
<protein>
    <submittedName>
        <fullName evidence="2">Uncharacterized protein</fullName>
    </submittedName>
</protein>
<evidence type="ECO:0000256" key="1">
    <source>
        <dbReference type="SAM" id="MobiDB-lite"/>
    </source>
</evidence>
<gene>
    <name evidence="2" type="ORF">CUMW_062280</name>
</gene>
<keyword evidence="3" id="KW-1185">Reference proteome</keyword>
<dbReference type="EMBL" id="BDQV01000014">
    <property type="protein sequence ID" value="GAY41808.1"/>
    <property type="molecule type" value="Genomic_DNA"/>
</dbReference>